<keyword evidence="9" id="KW-1185">Reference proteome</keyword>
<name>A0ABT6AVI3_9BURK</name>
<evidence type="ECO:0000256" key="3">
    <source>
        <dbReference type="ARBA" id="ARBA00022553"/>
    </source>
</evidence>
<dbReference type="Gene3D" id="1.10.1200.10">
    <property type="entry name" value="ACP-like"/>
    <property type="match status" value="1"/>
</dbReference>
<sequence>MLTGTVTDSVLPQRLTERTFLDAIRRNACEQPDGLAYHFLRAEDGADELVSHRQLAELVGRYAHALSELRRAGASRQDRVVIVLPQGKDFVAAFYGCIAAGAVAVPTFPPGTALQAERIRHILMDLRDGIVLAERDCLDTSLSHLRHDPALAAIRWCPVAELQTERRTSLAPFAPDAGAIAMLQYTSGSTGKPKGVMVSNRNLVDNSQLIQDCFHHRRETSRSVIWLPPYHDMGLVGGVLQPTHAGFPALLMPTSMLVRNPYRWLAAISEFRGTSSGGPNFAFQLCVNHIRERDLGKLDLGSWNIAFCGAEPISHRTMTEFAARFAPAGFRPEAIYPCYGMAETTLMVTGKPHAEHFRAMNVDARALARGLLRAQEHGAPGAQAVVSCGRTHPSLDLRIVDPELGRERMDREIGEIWISGPSVAQGYLGDPEGSEKTFGQTIAGGTRRYLRTGDLGFVDKGEVYVTGRMKELLIIRGANYYPQDIEQAAALACPEFVNCRFAAFPLSVEGAEAIAIAAECPRTLANYEEAARRINARVIENYGIKAQVILFVPRKTIKVTSSGKLQRMAIRHDFLAGDLPVYHRSDDLREAVPPSAPAGELAAWTIKDIRAWIVARIGMITRADPARIHPDDSFAALALDSVSSLEILSELDQEHGIGVAPDSLYKHNTPELLAREIHRLWHLKQSSAGVRHGIA</sequence>
<accession>A0ABT6AVI3</accession>
<evidence type="ECO:0000256" key="4">
    <source>
        <dbReference type="ARBA" id="ARBA00022598"/>
    </source>
</evidence>
<dbReference type="Proteomes" id="UP001216674">
    <property type="component" value="Unassembled WGS sequence"/>
</dbReference>
<evidence type="ECO:0000256" key="2">
    <source>
        <dbReference type="ARBA" id="ARBA00022450"/>
    </source>
</evidence>
<dbReference type="Gene3D" id="3.30.300.30">
    <property type="match status" value="1"/>
</dbReference>
<dbReference type="InterPro" id="IPR040097">
    <property type="entry name" value="FAAL/FAAC"/>
</dbReference>
<evidence type="ECO:0000259" key="7">
    <source>
        <dbReference type="PROSITE" id="PS50075"/>
    </source>
</evidence>
<feature type="domain" description="Carrier" evidence="7">
    <location>
        <begin position="604"/>
        <end position="681"/>
    </location>
</feature>
<dbReference type="InterPro" id="IPR020806">
    <property type="entry name" value="PKS_PP-bd"/>
</dbReference>
<dbReference type="InterPro" id="IPR045851">
    <property type="entry name" value="AMP-bd_C_sf"/>
</dbReference>
<keyword evidence="2" id="KW-0596">Phosphopantetheine</keyword>
<evidence type="ECO:0000313" key="9">
    <source>
        <dbReference type="Proteomes" id="UP001216674"/>
    </source>
</evidence>
<comment type="similarity">
    <text evidence="1">Belongs to the ATP-dependent AMP-binding enzyme family.</text>
</comment>
<dbReference type="Pfam" id="PF00550">
    <property type="entry name" value="PP-binding"/>
    <property type="match status" value="1"/>
</dbReference>
<dbReference type="InterPro" id="IPR042099">
    <property type="entry name" value="ANL_N_sf"/>
</dbReference>
<dbReference type="InterPro" id="IPR000873">
    <property type="entry name" value="AMP-dep_synth/lig_dom"/>
</dbReference>
<dbReference type="Pfam" id="PF23024">
    <property type="entry name" value="AMP-dom_DIP2-like"/>
    <property type="match status" value="1"/>
</dbReference>
<evidence type="ECO:0000256" key="6">
    <source>
        <dbReference type="ARBA" id="ARBA00023098"/>
    </source>
</evidence>
<evidence type="ECO:0000256" key="5">
    <source>
        <dbReference type="ARBA" id="ARBA00022832"/>
    </source>
</evidence>
<dbReference type="PROSITE" id="PS00455">
    <property type="entry name" value="AMP_BINDING"/>
    <property type="match status" value="1"/>
</dbReference>
<comment type="caution">
    <text evidence="8">The sequence shown here is derived from an EMBL/GenBank/DDBJ whole genome shotgun (WGS) entry which is preliminary data.</text>
</comment>
<keyword evidence="4" id="KW-0436">Ligase</keyword>
<dbReference type="PANTHER" id="PTHR22754:SF32">
    <property type="entry name" value="DISCO-INTERACTING PROTEIN 2"/>
    <property type="match status" value="1"/>
</dbReference>
<keyword evidence="5" id="KW-0276">Fatty acid metabolism</keyword>
<dbReference type="EMBL" id="JARJLM010000447">
    <property type="protein sequence ID" value="MDF3836624.1"/>
    <property type="molecule type" value="Genomic_DNA"/>
</dbReference>
<dbReference type="PROSITE" id="PS50075">
    <property type="entry name" value="CARRIER"/>
    <property type="match status" value="1"/>
</dbReference>
<keyword evidence="6" id="KW-0443">Lipid metabolism</keyword>
<dbReference type="SUPFAM" id="SSF56801">
    <property type="entry name" value="Acetyl-CoA synthetase-like"/>
    <property type="match status" value="1"/>
</dbReference>
<evidence type="ECO:0000256" key="1">
    <source>
        <dbReference type="ARBA" id="ARBA00006432"/>
    </source>
</evidence>
<dbReference type="RefSeq" id="WP_276267033.1">
    <property type="nucleotide sequence ID" value="NZ_JARJLM010000447.1"/>
</dbReference>
<protein>
    <submittedName>
        <fullName evidence="8">AMP-binding protein</fullName>
    </submittedName>
</protein>
<reference evidence="8 9" key="1">
    <citation type="submission" date="2023-03" db="EMBL/GenBank/DDBJ databases">
        <title>Draft assemblies of triclosan tolerant bacteria isolated from returned activated sludge.</title>
        <authorList>
            <person name="Van Hamelsveld S."/>
        </authorList>
    </citation>
    <scope>NUCLEOTIDE SEQUENCE [LARGE SCALE GENOMIC DNA]</scope>
    <source>
        <strain evidence="8 9">GW210010_S58</strain>
    </source>
</reference>
<dbReference type="InterPro" id="IPR020845">
    <property type="entry name" value="AMP-binding_CS"/>
</dbReference>
<dbReference type="PANTHER" id="PTHR22754">
    <property type="entry name" value="DISCO-INTERACTING PROTEIN 2 DIP2 -RELATED"/>
    <property type="match status" value="1"/>
</dbReference>
<dbReference type="InterPro" id="IPR036736">
    <property type="entry name" value="ACP-like_sf"/>
</dbReference>
<dbReference type="SUPFAM" id="SSF47336">
    <property type="entry name" value="ACP-like"/>
    <property type="match status" value="1"/>
</dbReference>
<dbReference type="Gene3D" id="3.40.50.12780">
    <property type="entry name" value="N-terminal domain of ligase-like"/>
    <property type="match status" value="1"/>
</dbReference>
<keyword evidence="3" id="KW-0597">Phosphoprotein</keyword>
<dbReference type="InterPro" id="IPR009081">
    <property type="entry name" value="PP-bd_ACP"/>
</dbReference>
<dbReference type="InterPro" id="IPR025110">
    <property type="entry name" value="AMP-bd_C"/>
</dbReference>
<gene>
    <name evidence="8" type="ORF">P3W85_27245</name>
</gene>
<proteinExistence type="inferred from homology"/>
<evidence type="ECO:0000313" key="8">
    <source>
        <dbReference type="EMBL" id="MDF3836624.1"/>
    </source>
</evidence>
<dbReference type="SMART" id="SM00823">
    <property type="entry name" value="PKS_PP"/>
    <property type="match status" value="1"/>
</dbReference>
<dbReference type="CDD" id="cd05931">
    <property type="entry name" value="FAAL"/>
    <property type="match status" value="1"/>
</dbReference>
<organism evidence="8 9">
    <name type="scientific">Cupriavidus basilensis</name>
    <dbReference type="NCBI Taxonomy" id="68895"/>
    <lineage>
        <taxon>Bacteria</taxon>
        <taxon>Pseudomonadati</taxon>
        <taxon>Pseudomonadota</taxon>
        <taxon>Betaproteobacteria</taxon>
        <taxon>Burkholderiales</taxon>
        <taxon>Burkholderiaceae</taxon>
        <taxon>Cupriavidus</taxon>
    </lineage>
</organism>
<dbReference type="Pfam" id="PF00501">
    <property type="entry name" value="AMP-binding"/>
    <property type="match status" value="1"/>
</dbReference>